<sequence>MVVKHFVANYCRLNAASRRDEHVGYRWMNFPNLKFSIVGGWPFSCGGEQLYRKKLLTARYGIHDMNESAKMIYQTALRTPEDHSVVFLAHNGANRFSKCNIPIKREQQIAVPLVVFDHMHKQLACGNGLWKMIVVGDNNTVYLNGAIIPRVKRLDNELGASARSSIFSGTSVDTSDSRGTIQEKSSETWVSVLGTTTLEEEHILFSQTARSFMV</sequence>
<dbReference type="PANTHER" id="PTHR35769">
    <property type="entry name" value="CALCINEURIN-LIKE METALLO-PHOSPHOESTERASE SUPERFAMILY PROTEIN"/>
    <property type="match status" value="1"/>
</dbReference>
<dbReference type="Proteomes" id="UP000594638">
    <property type="component" value="Unassembled WGS sequence"/>
</dbReference>
<dbReference type="AlphaFoldDB" id="A0A8S0TGZ2"/>
<comment type="caution">
    <text evidence="1">The sequence shown here is derived from an EMBL/GenBank/DDBJ whole genome shotgun (WGS) entry which is preliminary data.</text>
</comment>
<dbReference type="InterPro" id="IPR027629">
    <property type="entry name" value="DevT-like"/>
</dbReference>
<dbReference type="EMBL" id="CACTIH010007242">
    <property type="protein sequence ID" value="CAA3005108.1"/>
    <property type="molecule type" value="Genomic_DNA"/>
</dbReference>
<name>A0A8S0TGZ2_OLEEU</name>
<protein>
    <submittedName>
        <fullName evidence="1">Uncharacterized protein</fullName>
    </submittedName>
</protein>
<dbReference type="Gramene" id="OE9A004930T1">
    <property type="protein sequence ID" value="OE9A004930C1"/>
    <property type="gene ID" value="OE9A004930"/>
</dbReference>
<dbReference type="PANTHER" id="PTHR35769:SF2">
    <property type="entry name" value="CALCINEURIN-LIKE METALLO-PHOSPHOESTERASE SUPERFAMILY PROTEIN"/>
    <property type="match status" value="1"/>
</dbReference>
<dbReference type="OrthoDB" id="3664at2759"/>
<gene>
    <name evidence="1" type="ORF">OLEA9_A004930</name>
</gene>
<organism evidence="1 2">
    <name type="scientific">Olea europaea subsp. europaea</name>
    <dbReference type="NCBI Taxonomy" id="158383"/>
    <lineage>
        <taxon>Eukaryota</taxon>
        <taxon>Viridiplantae</taxon>
        <taxon>Streptophyta</taxon>
        <taxon>Embryophyta</taxon>
        <taxon>Tracheophyta</taxon>
        <taxon>Spermatophyta</taxon>
        <taxon>Magnoliopsida</taxon>
        <taxon>eudicotyledons</taxon>
        <taxon>Gunneridae</taxon>
        <taxon>Pentapetalae</taxon>
        <taxon>asterids</taxon>
        <taxon>lamiids</taxon>
        <taxon>Lamiales</taxon>
        <taxon>Oleaceae</taxon>
        <taxon>Oleeae</taxon>
        <taxon>Olea</taxon>
    </lineage>
</organism>
<keyword evidence="2" id="KW-1185">Reference proteome</keyword>
<proteinExistence type="predicted"/>
<evidence type="ECO:0000313" key="2">
    <source>
        <dbReference type="Proteomes" id="UP000594638"/>
    </source>
</evidence>
<evidence type="ECO:0000313" key="1">
    <source>
        <dbReference type="EMBL" id="CAA3005108.1"/>
    </source>
</evidence>
<reference evidence="1 2" key="1">
    <citation type="submission" date="2019-12" db="EMBL/GenBank/DDBJ databases">
        <authorList>
            <person name="Alioto T."/>
            <person name="Alioto T."/>
            <person name="Gomez Garrido J."/>
        </authorList>
    </citation>
    <scope>NUCLEOTIDE SEQUENCE [LARGE SCALE GENOMIC DNA]</scope>
</reference>
<accession>A0A8S0TGZ2</accession>